<organism evidence="2 3">
    <name type="scientific">Burkholderia cepacia</name>
    <name type="common">Pseudomonas cepacia</name>
    <dbReference type="NCBI Taxonomy" id="292"/>
    <lineage>
        <taxon>Bacteria</taxon>
        <taxon>Pseudomonadati</taxon>
        <taxon>Pseudomonadota</taxon>
        <taxon>Betaproteobacteria</taxon>
        <taxon>Burkholderiales</taxon>
        <taxon>Burkholderiaceae</taxon>
        <taxon>Burkholderia</taxon>
        <taxon>Burkholderia cepacia complex</taxon>
    </lineage>
</organism>
<accession>A0A2S8J3T4</accession>
<feature type="transmembrane region" description="Helical" evidence="1">
    <location>
        <begin position="75"/>
        <end position="96"/>
    </location>
</feature>
<keyword evidence="1" id="KW-0472">Membrane</keyword>
<evidence type="ECO:0000256" key="1">
    <source>
        <dbReference type="SAM" id="Phobius"/>
    </source>
</evidence>
<evidence type="ECO:0000313" key="2">
    <source>
        <dbReference type="EMBL" id="PQP21726.1"/>
    </source>
</evidence>
<dbReference type="AlphaFoldDB" id="A0A2S8J3T4"/>
<reference evidence="2 3" key="1">
    <citation type="submission" date="2018-02" db="EMBL/GenBank/DDBJ databases">
        <title>Draft genome sequencing of Burkholderia cepacia Y14-15.</title>
        <authorList>
            <person name="Zheng B.-X."/>
        </authorList>
    </citation>
    <scope>NUCLEOTIDE SEQUENCE [LARGE SCALE GENOMIC DNA]</scope>
    <source>
        <strain evidence="2 3">Y14-15</strain>
    </source>
</reference>
<keyword evidence="1" id="KW-1133">Transmembrane helix</keyword>
<sequence>MTTRCGSIIAWLAVIEIIAMVMCYGYASSMTDPYAGVGVLGFGLRSMAAVSVLALAVGIGCLAADAPKPDQPPRASFRVAIPLHLLLCIPGLWFWFHA</sequence>
<keyword evidence="1" id="KW-0812">Transmembrane</keyword>
<dbReference type="EMBL" id="PUIQ01000002">
    <property type="protein sequence ID" value="PQP21726.1"/>
    <property type="molecule type" value="Genomic_DNA"/>
</dbReference>
<evidence type="ECO:0000313" key="3">
    <source>
        <dbReference type="Proteomes" id="UP000238206"/>
    </source>
</evidence>
<dbReference type="RefSeq" id="WP_105389666.1">
    <property type="nucleotide sequence ID" value="NZ_PUIQ01000002.1"/>
</dbReference>
<proteinExistence type="predicted"/>
<comment type="caution">
    <text evidence="2">The sequence shown here is derived from an EMBL/GenBank/DDBJ whole genome shotgun (WGS) entry which is preliminary data.</text>
</comment>
<dbReference type="Proteomes" id="UP000238206">
    <property type="component" value="Unassembled WGS sequence"/>
</dbReference>
<protein>
    <submittedName>
        <fullName evidence="2">Uncharacterized protein</fullName>
    </submittedName>
</protein>
<feature type="transmembrane region" description="Helical" evidence="1">
    <location>
        <begin position="39"/>
        <end position="63"/>
    </location>
</feature>
<gene>
    <name evidence="2" type="ORF">C5615_02085</name>
</gene>
<feature type="transmembrane region" description="Helical" evidence="1">
    <location>
        <begin position="7"/>
        <end position="27"/>
    </location>
</feature>
<name>A0A2S8J3T4_BURCE</name>